<evidence type="ECO:0000256" key="8">
    <source>
        <dbReference type="SAM" id="MobiDB-lite"/>
    </source>
</evidence>
<dbReference type="CDD" id="cd00086">
    <property type="entry name" value="homeodomain"/>
    <property type="match status" value="1"/>
</dbReference>
<keyword evidence="4 6" id="KW-0371">Homeobox</keyword>
<feature type="domain" description="Homeobox" evidence="9">
    <location>
        <begin position="92"/>
        <end position="152"/>
    </location>
</feature>
<evidence type="ECO:0000256" key="2">
    <source>
        <dbReference type="ARBA" id="ARBA00022473"/>
    </source>
</evidence>
<evidence type="ECO:0000256" key="5">
    <source>
        <dbReference type="ARBA" id="ARBA00023242"/>
    </source>
</evidence>
<proteinExistence type="evidence at transcript level"/>
<feature type="region of interest" description="Disordered" evidence="8">
    <location>
        <begin position="224"/>
        <end position="318"/>
    </location>
</feature>
<dbReference type="InterPro" id="IPR020479">
    <property type="entry name" value="HD_metazoa"/>
</dbReference>
<dbReference type="FunFam" id="1.10.10.60:FF:000113">
    <property type="entry name" value="homeobox protein Hox-B1"/>
    <property type="match status" value="1"/>
</dbReference>
<dbReference type="GO" id="GO:0000981">
    <property type="term" value="F:DNA-binding transcription factor activity, RNA polymerase II-specific"/>
    <property type="evidence" value="ECO:0007669"/>
    <property type="project" value="InterPro"/>
</dbReference>
<dbReference type="InterPro" id="IPR046327">
    <property type="entry name" value="HXA1/B1/D1"/>
</dbReference>
<comment type="subcellular location">
    <subcellularLocation>
        <location evidence="1 6 7">Nucleus</location>
    </subcellularLocation>
</comment>
<feature type="compositionally biased region" description="Polar residues" evidence="8">
    <location>
        <begin position="307"/>
        <end position="318"/>
    </location>
</feature>
<protein>
    <submittedName>
        <fullName evidence="10">HrHox-1 protein</fullName>
    </submittedName>
</protein>
<accession>Q25131</accession>
<dbReference type="SUPFAM" id="SSF46689">
    <property type="entry name" value="Homeodomain-like"/>
    <property type="match status" value="1"/>
</dbReference>
<evidence type="ECO:0000256" key="4">
    <source>
        <dbReference type="ARBA" id="ARBA00023155"/>
    </source>
</evidence>
<dbReference type="Gene3D" id="1.10.10.60">
    <property type="entry name" value="Homeodomain-like"/>
    <property type="match status" value="1"/>
</dbReference>
<feature type="region of interest" description="Disordered" evidence="8">
    <location>
        <begin position="164"/>
        <end position="208"/>
    </location>
</feature>
<dbReference type="PROSITE" id="PS00027">
    <property type="entry name" value="HOMEOBOX_1"/>
    <property type="match status" value="1"/>
</dbReference>
<dbReference type="PROSITE" id="PS50071">
    <property type="entry name" value="HOMEOBOX_2"/>
    <property type="match status" value="1"/>
</dbReference>
<dbReference type="InterPro" id="IPR009057">
    <property type="entry name" value="Homeodomain-like_sf"/>
</dbReference>
<sequence>MHHQYTPCAMPVNGSPAAMTTPGIGYLACGNPQRRSPLGLHSNSGIREKLESGTSPNAEQDNTYDWMKIKRNPPKTNGFYTHGKMDAYGYAGTAGNGRTNFTTKQLTELEKEFHFNKYLTRARRVEIAAALLLNETQVKIWFQNRRMKQKKRDKEAEKLIQQNRNAVNTATKVSGSELQNEGNANNNSNKSQRSCPTKRKPITAEQDKVQDEIFEKIGLSENVYGNSYHSPPHQVQQTSSSSSPARFSPGSSSSSSSGFHSSSSPEQSSSQTRGTHPSASHYNNSQTPTRQSNNSAMQAPPRHLTAHSFSTELLTSPM</sequence>
<name>Q25131_HALRO</name>
<organism evidence="10">
    <name type="scientific">Halocynthia roretzi</name>
    <name type="common">Sea squirt</name>
    <name type="synonym">Cynthia roretzi</name>
    <dbReference type="NCBI Taxonomy" id="7729"/>
    <lineage>
        <taxon>Eukaryota</taxon>
        <taxon>Metazoa</taxon>
        <taxon>Chordata</taxon>
        <taxon>Tunicata</taxon>
        <taxon>Ascidiacea</taxon>
        <taxon>Stolidobranchia</taxon>
        <taxon>Pyuridae</taxon>
        <taxon>Halocynthia</taxon>
    </lineage>
</organism>
<evidence type="ECO:0000256" key="7">
    <source>
        <dbReference type="RuleBase" id="RU000682"/>
    </source>
</evidence>
<evidence type="ECO:0000256" key="6">
    <source>
        <dbReference type="PROSITE-ProRule" id="PRU00108"/>
    </source>
</evidence>
<feature type="compositionally biased region" description="Polar residues" evidence="8">
    <location>
        <begin position="164"/>
        <end position="179"/>
    </location>
</feature>
<feature type="compositionally biased region" description="Polar residues" evidence="8">
    <location>
        <begin position="52"/>
        <end position="61"/>
    </location>
</feature>
<keyword evidence="3 6" id="KW-0238">DNA-binding</keyword>
<dbReference type="PANTHER" id="PTHR45946">
    <property type="entry name" value="HOMEOBOX PROTEIN ROUGH-RELATED"/>
    <property type="match status" value="1"/>
</dbReference>
<dbReference type="AlphaFoldDB" id="Q25131"/>
<dbReference type="Pfam" id="PF00046">
    <property type="entry name" value="Homeodomain"/>
    <property type="match status" value="1"/>
</dbReference>
<dbReference type="GO" id="GO:0000978">
    <property type="term" value="F:RNA polymerase II cis-regulatory region sequence-specific DNA binding"/>
    <property type="evidence" value="ECO:0007669"/>
    <property type="project" value="TreeGrafter"/>
</dbReference>
<dbReference type="PANTHER" id="PTHR45946:SF4">
    <property type="entry name" value="HOMEOBOX PROTEIN ROUGH-RELATED"/>
    <property type="match status" value="1"/>
</dbReference>
<evidence type="ECO:0000313" key="10">
    <source>
        <dbReference type="EMBL" id="BAA08728.1"/>
    </source>
</evidence>
<feature type="compositionally biased region" description="Polar residues" evidence="8">
    <location>
        <begin position="272"/>
        <end position="297"/>
    </location>
</feature>
<evidence type="ECO:0000256" key="3">
    <source>
        <dbReference type="ARBA" id="ARBA00023125"/>
    </source>
</evidence>
<feature type="compositionally biased region" description="Low complexity" evidence="8">
    <location>
        <begin position="180"/>
        <end position="189"/>
    </location>
</feature>
<feature type="region of interest" description="Disordered" evidence="8">
    <location>
        <begin position="37"/>
        <end position="61"/>
    </location>
</feature>
<dbReference type="InterPro" id="IPR017970">
    <property type="entry name" value="Homeobox_CS"/>
</dbReference>
<feature type="DNA-binding region" description="Homeobox" evidence="6">
    <location>
        <begin position="94"/>
        <end position="153"/>
    </location>
</feature>
<dbReference type="GO" id="GO:0005634">
    <property type="term" value="C:nucleus"/>
    <property type="evidence" value="ECO:0007669"/>
    <property type="project" value="UniProtKB-SubCell"/>
</dbReference>
<gene>
    <name evidence="10" type="primary">HrHox-1</name>
</gene>
<dbReference type="PRINTS" id="PR00024">
    <property type="entry name" value="HOMEOBOX"/>
</dbReference>
<dbReference type="EMBL" id="D49983">
    <property type="protein sequence ID" value="BAA08728.1"/>
    <property type="molecule type" value="mRNA"/>
</dbReference>
<keyword evidence="5 6" id="KW-0539">Nucleus</keyword>
<dbReference type="SMART" id="SM00389">
    <property type="entry name" value="HOX"/>
    <property type="match status" value="1"/>
</dbReference>
<evidence type="ECO:0000259" key="9">
    <source>
        <dbReference type="PROSITE" id="PS50071"/>
    </source>
</evidence>
<dbReference type="InterPro" id="IPR001356">
    <property type="entry name" value="HD"/>
</dbReference>
<reference evidence="10" key="1">
    <citation type="journal article" date="1995" name="Development">
        <title>Expression of the labial group Hox gene HrHox-1 and its alteration induced by retinoic acid in development of the ascidian Halocynthia roretzi.</title>
        <authorList>
            <person name="Katsuyama Y."/>
            <person name="Wada S."/>
            <person name="Yasugi S."/>
            <person name="Saiga H."/>
        </authorList>
    </citation>
    <scope>NUCLEOTIDE SEQUENCE</scope>
</reference>
<feature type="compositionally biased region" description="Low complexity" evidence="8">
    <location>
        <begin position="230"/>
        <end position="271"/>
    </location>
</feature>
<evidence type="ECO:0000256" key="1">
    <source>
        <dbReference type="ARBA" id="ARBA00004123"/>
    </source>
</evidence>
<keyword evidence="2" id="KW-0217">Developmental protein</keyword>